<organism evidence="2 3">
    <name type="scientific">Aspergillus glaucus CBS 516.65</name>
    <dbReference type="NCBI Taxonomy" id="1160497"/>
    <lineage>
        <taxon>Eukaryota</taxon>
        <taxon>Fungi</taxon>
        <taxon>Dikarya</taxon>
        <taxon>Ascomycota</taxon>
        <taxon>Pezizomycotina</taxon>
        <taxon>Eurotiomycetes</taxon>
        <taxon>Eurotiomycetidae</taxon>
        <taxon>Eurotiales</taxon>
        <taxon>Aspergillaceae</taxon>
        <taxon>Aspergillus</taxon>
        <taxon>Aspergillus subgen. Aspergillus</taxon>
    </lineage>
</organism>
<dbReference type="GO" id="GO:0044550">
    <property type="term" value="P:secondary metabolite biosynthetic process"/>
    <property type="evidence" value="ECO:0007669"/>
    <property type="project" value="TreeGrafter"/>
</dbReference>
<protein>
    <recommendedName>
        <fullName evidence="1">Beta-ketoacyl synthase-like N-terminal domain-containing protein</fullName>
    </recommendedName>
</protein>
<reference evidence="3" key="1">
    <citation type="journal article" date="2017" name="Genome Biol.">
        <title>Comparative genomics reveals high biological diversity and specific adaptations in the industrially and medically important fungal genus Aspergillus.</title>
        <authorList>
            <person name="de Vries R.P."/>
            <person name="Riley R."/>
            <person name="Wiebenga A."/>
            <person name="Aguilar-Osorio G."/>
            <person name="Amillis S."/>
            <person name="Uchima C.A."/>
            <person name="Anderluh G."/>
            <person name="Asadollahi M."/>
            <person name="Askin M."/>
            <person name="Barry K."/>
            <person name="Battaglia E."/>
            <person name="Bayram O."/>
            <person name="Benocci T."/>
            <person name="Braus-Stromeyer S.A."/>
            <person name="Caldana C."/>
            <person name="Canovas D."/>
            <person name="Cerqueira G.C."/>
            <person name="Chen F."/>
            <person name="Chen W."/>
            <person name="Choi C."/>
            <person name="Clum A."/>
            <person name="Dos Santos R.A."/>
            <person name="Damasio A.R."/>
            <person name="Diallinas G."/>
            <person name="Emri T."/>
            <person name="Fekete E."/>
            <person name="Flipphi M."/>
            <person name="Freyberg S."/>
            <person name="Gallo A."/>
            <person name="Gournas C."/>
            <person name="Habgood R."/>
            <person name="Hainaut M."/>
            <person name="Harispe M.L."/>
            <person name="Henrissat B."/>
            <person name="Hilden K.S."/>
            <person name="Hope R."/>
            <person name="Hossain A."/>
            <person name="Karabika E."/>
            <person name="Karaffa L."/>
            <person name="Karanyi Z."/>
            <person name="Krasevec N."/>
            <person name="Kuo A."/>
            <person name="Kusch H."/>
            <person name="LaButti K."/>
            <person name="Lagendijk E.L."/>
            <person name="Lapidus A."/>
            <person name="Levasseur A."/>
            <person name="Lindquist E."/>
            <person name="Lipzen A."/>
            <person name="Logrieco A.F."/>
            <person name="MacCabe A."/>
            <person name="Maekelae M.R."/>
            <person name="Malavazi I."/>
            <person name="Melin P."/>
            <person name="Meyer V."/>
            <person name="Mielnichuk N."/>
            <person name="Miskei M."/>
            <person name="Molnar A.P."/>
            <person name="Mule G."/>
            <person name="Ngan C.Y."/>
            <person name="Orejas M."/>
            <person name="Orosz E."/>
            <person name="Ouedraogo J.P."/>
            <person name="Overkamp K.M."/>
            <person name="Park H.-S."/>
            <person name="Perrone G."/>
            <person name="Piumi F."/>
            <person name="Punt P.J."/>
            <person name="Ram A.F."/>
            <person name="Ramon A."/>
            <person name="Rauscher S."/>
            <person name="Record E."/>
            <person name="Riano-Pachon D.M."/>
            <person name="Robert V."/>
            <person name="Roehrig J."/>
            <person name="Ruller R."/>
            <person name="Salamov A."/>
            <person name="Salih N.S."/>
            <person name="Samson R.A."/>
            <person name="Sandor E."/>
            <person name="Sanguinetti M."/>
            <person name="Schuetze T."/>
            <person name="Sepcic K."/>
            <person name="Shelest E."/>
            <person name="Sherlock G."/>
            <person name="Sophianopoulou V."/>
            <person name="Squina F.M."/>
            <person name="Sun H."/>
            <person name="Susca A."/>
            <person name="Todd R.B."/>
            <person name="Tsang A."/>
            <person name="Unkles S.E."/>
            <person name="van de Wiele N."/>
            <person name="van Rossen-Uffink D."/>
            <person name="Oliveira J.V."/>
            <person name="Vesth T.C."/>
            <person name="Visser J."/>
            <person name="Yu J.-H."/>
            <person name="Zhou M."/>
            <person name="Andersen M.R."/>
            <person name="Archer D.B."/>
            <person name="Baker S.E."/>
            <person name="Benoit I."/>
            <person name="Brakhage A.A."/>
            <person name="Braus G.H."/>
            <person name="Fischer R."/>
            <person name="Frisvad J.C."/>
            <person name="Goldman G.H."/>
            <person name="Houbraken J."/>
            <person name="Oakley B."/>
            <person name="Pocsi I."/>
            <person name="Scazzocchio C."/>
            <person name="Seiboth B."/>
            <person name="vanKuyk P.A."/>
            <person name="Wortman J."/>
            <person name="Dyer P.S."/>
            <person name="Grigoriev I.V."/>
        </authorList>
    </citation>
    <scope>NUCLEOTIDE SEQUENCE [LARGE SCALE GENOMIC DNA]</scope>
    <source>
        <strain evidence="3">CBS 516.65</strain>
    </source>
</reference>
<dbReference type="OrthoDB" id="329835at2759"/>
<evidence type="ECO:0000313" key="2">
    <source>
        <dbReference type="EMBL" id="OJJ88680.1"/>
    </source>
</evidence>
<dbReference type="InterPro" id="IPR016039">
    <property type="entry name" value="Thiolase-like"/>
</dbReference>
<dbReference type="GO" id="GO:0006633">
    <property type="term" value="P:fatty acid biosynthetic process"/>
    <property type="evidence" value="ECO:0007669"/>
    <property type="project" value="TreeGrafter"/>
</dbReference>
<feature type="non-terminal residue" evidence="2">
    <location>
        <position position="70"/>
    </location>
</feature>
<dbReference type="Proteomes" id="UP000184300">
    <property type="component" value="Unassembled WGS sequence"/>
</dbReference>
<dbReference type="VEuPathDB" id="FungiDB:ASPGLDRAFT_93699"/>
<dbReference type="InterPro" id="IPR014030">
    <property type="entry name" value="Ketoacyl_synth_N"/>
</dbReference>
<dbReference type="GeneID" id="34466806"/>
<dbReference type="GO" id="GO:0004312">
    <property type="term" value="F:fatty acid synthase activity"/>
    <property type="evidence" value="ECO:0007669"/>
    <property type="project" value="TreeGrafter"/>
</dbReference>
<dbReference type="InterPro" id="IPR050091">
    <property type="entry name" value="PKS_NRPS_Biosynth_Enz"/>
</dbReference>
<proteinExistence type="predicted"/>
<evidence type="ECO:0000313" key="3">
    <source>
        <dbReference type="Proteomes" id="UP000184300"/>
    </source>
</evidence>
<dbReference type="EMBL" id="KV878889">
    <property type="protein sequence ID" value="OJJ88680.1"/>
    <property type="molecule type" value="Genomic_DNA"/>
</dbReference>
<accession>A0A1L9VXN9</accession>
<sequence>STCSASMVALHEACVVIDRGYCVSAIVGGTNPILRPSCTTMMSEQGVLSPDGSCKTFSTAANRYTRGEAA</sequence>
<keyword evidence="3" id="KW-1185">Reference proteome</keyword>
<dbReference type="Pfam" id="PF00109">
    <property type="entry name" value="ketoacyl-synt"/>
    <property type="match status" value="1"/>
</dbReference>
<dbReference type="RefSeq" id="XP_022405356.1">
    <property type="nucleotide sequence ID" value="XM_022550546.1"/>
</dbReference>
<evidence type="ECO:0000259" key="1">
    <source>
        <dbReference type="Pfam" id="PF00109"/>
    </source>
</evidence>
<dbReference type="PANTHER" id="PTHR43775">
    <property type="entry name" value="FATTY ACID SYNTHASE"/>
    <property type="match status" value="1"/>
</dbReference>
<dbReference type="STRING" id="1160497.A0A1L9VXN9"/>
<feature type="non-terminal residue" evidence="2">
    <location>
        <position position="1"/>
    </location>
</feature>
<feature type="domain" description="Beta-ketoacyl synthase-like N-terminal" evidence="1">
    <location>
        <begin position="1"/>
        <end position="69"/>
    </location>
</feature>
<dbReference type="Gene3D" id="3.40.47.10">
    <property type="match status" value="1"/>
</dbReference>
<gene>
    <name evidence="2" type="ORF">ASPGLDRAFT_93699</name>
</gene>
<dbReference type="SUPFAM" id="SSF53901">
    <property type="entry name" value="Thiolase-like"/>
    <property type="match status" value="1"/>
</dbReference>
<name>A0A1L9VXN9_ASPGL</name>
<dbReference type="AlphaFoldDB" id="A0A1L9VXN9"/>
<dbReference type="PANTHER" id="PTHR43775:SF28">
    <property type="entry name" value="SYNTHASE, PUTATIVE-RELATED"/>
    <property type="match status" value="1"/>
</dbReference>